<reference evidence="1" key="1">
    <citation type="submission" date="2020-05" db="EMBL/GenBank/DDBJ databases">
        <title>Mycena genomes resolve the evolution of fungal bioluminescence.</title>
        <authorList>
            <person name="Tsai I.J."/>
        </authorList>
    </citation>
    <scope>NUCLEOTIDE SEQUENCE</scope>
    <source>
        <strain evidence="1">CCC161011</strain>
    </source>
</reference>
<evidence type="ECO:0000313" key="2">
    <source>
        <dbReference type="Proteomes" id="UP000620124"/>
    </source>
</evidence>
<accession>A0A8H7CFF7</accession>
<protein>
    <submittedName>
        <fullName evidence="1">Uncharacterized protein</fullName>
    </submittedName>
</protein>
<name>A0A8H7CFF7_9AGAR</name>
<sequence>MRDLLASALASLPNIRTVAWTVHEENSSAWEQNAICHFLNRLIALEDLRLSIQGIIDFSLLQVSGLRRFRLMDAPSWQTLFMNLTDEAPMYQDISHLVAQNRLTCLHLHGTSNWFKVWSMLRITTDPHIKLTEITTNIVTSEFFHYLTSYSGLEKLTLIQPDGGNRDRSDRLADTFFETLPPPCDVPRGALLPRGLREPVQLWVAQR</sequence>
<dbReference type="AlphaFoldDB" id="A0A8H7CFF7"/>
<proteinExistence type="predicted"/>
<dbReference type="Proteomes" id="UP000620124">
    <property type="component" value="Unassembled WGS sequence"/>
</dbReference>
<gene>
    <name evidence="1" type="ORF">MVEN_02224800</name>
</gene>
<keyword evidence="2" id="KW-1185">Reference proteome</keyword>
<comment type="caution">
    <text evidence="1">The sequence shown here is derived from an EMBL/GenBank/DDBJ whole genome shotgun (WGS) entry which is preliminary data.</text>
</comment>
<dbReference type="EMBL" id="JACAZI010000024">
    <property type="protein sequence ID" value="KAF7335694.1"/>
    <property type="molecule type" value="Genomic_DNA"/>
</dbReference>
<evidence type="ECO:0000313" key="1">
    <source>
        <dbReference type="EMBL" id="KAF7335694.1"/>
    </source>
</evidence>
<organism evidence="1 2">
    <name type="scientific">Mycena venus</name>
    <dbReference type="NCBI Taxonomy" id="2733690"/>
    <lineage>
        <taxon>Eukaryota</taxon>
        <taxon>Fungi</taxon>
        <taxon>Dikarya</taxon>
        <taxon>Basidiomycota</taxon>
        <taxon>Agaricomycotina</taxon>
        <taxon>Agaricomycetes</taxon>
        <taxon>Agaricomycetidae</taxon>
        <taxon>Agaricales</taxon>
        <taxon>Marasmiineae</taxon>
        <taxon>Mycenaceae</taxon>
        <taxon>Mycena</taxon>
    </lineage>
</organism>